<dbReference type="SUPFAM" id="SSF54368">
    <property type="entry name" value="Glutamine synthetase, N-terminal domain"/>
    <property type="match status" value="1"/>
</dbReference>
<dbReference type="Pfam" id="PF00120">
    <property type="entry name" value="Gln-synt_C"/>
    <property type="match status" value="1"/>
</dbReference>
<accession>A0ABS5RJG7</accession>
<comment type="similarity">
    <text evidence="1 5 6">Belongs to the glutamine synthetase family.</text>
</comment>
<evidence type="ECO:0000256" key="6">
    <source>
        <dbReference type="RuleBase" id="RU000384"/>
    </source>
</evidence>
<keyword evidence="4" id="KW-0067">ATP-binding</keyword>
<dbReference type="SMART" id="SM01230">
    <property type="entry name" value="Gln-synt_C"/>
    <property type="match status" value="1"/>
</dbReference>
<dbReference type="PROSITE" id="PS51987">
    <property type="entry name" value="GS_CATALYTIC"/>
    <property type="match status" value="1"/>
</dbReference>
<keyword evidence="3" id="KW-0547">Nucleotide-binding</keyword>
<gene>
    <name evidence="9" type="ORF">KIH27_11250</name>
</gene>
<comment type="caution">
    <text evidence="9">The sequence shown here is derived from an EMBL/GenBank/DDBJ whole genome shotgun (WGS) entry which is preliminary data.</text>
</comment>
<feature type="domain" description="GS catalytic" evidence="8">
    <location>
        <begin position="122"/>
        <end position="454"/>
    </location>
</feature>
<name>A0ABS5RJG7_9MYCO</name>
<reference evidence="9 10" key="1">
    <citation type="submission" date="2021-05" db="EMBL/GenBank/DDBJ databases">
        <title>Mycobacterium acidophilum sp. nov., an extremely acid-tolerant member of the genus Mycobacterium.</title>
        <authorList>
            <person name="Xia J."/>
        </authorList>
    </citation>
    <scope>NUCLEOTIDE SEQUENCE [LARGE SCALE GENOMIC DNA]</scope>
    <source>
        <strain evidence="9 10">M1</strain>
    </source>
</reference>
<evidence type="ECO:0000259" key="8">
    <source>
        <dbReference type="PROSITE" id="PS51987"/>
    </source>
</evidence>
<evidence type="ECO:0000259" key="7">
    <source>
        <dbReference type="PROSITE" id="PS51986"/>
    </source>
</evidence>
<sequence length="454" mass="49307">MTGSASLSLADLRLLVESGDIDTVVVAFTDMQGRLVGKRVAAPHFLDDVAEHGVECCSYLLAVDVEMNTVPGYPIADWGTGYGDLVLKPDFATLRRIPWQPGTAQLLADAHWPDGSPVTVSPRQILTAQVERLAQRGLVAYAATELEFLVFEDSYRQAWATGYRGLTPGTDYNADYGLMAGARLEPLLRDIRVGMTAVGLRCEGVKGECHTGQQEITFRYEQALRTCDNHSVYKNGAKEIADQHGKALTFMAKFDEREGNSCHVHLSLRDADGTAVFADPDAPHGMSALFRAFLAGLLDTLPELTLCYAPNINSYKRFVGGSFAPTVIAWGLDNRTCALRIIGHGDSLRVECRVPGGDVNPYLAVAALIAGGLHGIDNDLTLPDPVTGDAYRGDLTHLPTTLAAAATLFAESTVARKAFGDDVVEHYLNNARVELDAFNTAVTDWERVRGFERF</sequence>
<keyword evidence="2" id="KW-0436">Ligase</keyword>
<evidence type="ECO:0000313" key="10">
    <source>
        <dbReference type="Proteomes" id="UP001519535"/>
    </source>
</evidence>
<dbReference type="InterPro" id="IPR008147">
    <property type="entry name" value="Gln_synt_N"/>
</dbReference>
<dbReference type="PANTHER" id="PTHR43785:SF12">
    <property type="entry name" value="TYPE-1 GLUTAMINE SYNTHETASE 2"/>
    <property type="match status" value="1"/>
</dbReference>
<dbReference type="SUPFAM" id="SSF55931">
    <property type="entry name" value="Glutamine synthetase/guanido kinase"/>
    <property type="match status" value="1"/>
</dbReference>
<evidence type="ECO:0000256" key="1">
    <source>
        <dbReference type="ARBA" id="ARBA00009897"/>
    </source>
</evidence>
<dbReference type="Proteomes" id="UP001519535">
    <property type="component" value="Unassembled WGS sequence"/>
</dbReference>
<dbReference type="RefSeq" id="WP_214093036.1">
    <property type="nucleotide sequence ID" value="NZ_JAHCLR010000020.1"/>
</dbReference>
<organism evidence="9 10">
    <name type="scientific">Mycolicibacter acidiphilus</name>
    <dbReference type="NCBI Taxonomy" id="2835306"/>
    <lineage>
        <taxon>Bacteria</taxon>
        <taxon>Bacillati</taxon>
        <taxon>Actinomycetota</taxon>
        <taxon>Actinomycetes</taxon>
        <taxon>Mycobacteriales</taxon>
        <taxon>Mycobacteriaceae</taxon>
        <taxon>Mycolicibacter</taxon>
    </lineage>
</organism>
<evidence type="ECO:0000256" key="3">
    <source>
        <dbReference type="ARBA" id="ARBA00022741"/>
    </source>
</evidence>
<evidence type="ECO:0000313" key="9">
    <source>
        <dbReference type="EMBL" id="MBS9534162.1"/>
    </source>
</evidence>
<feature type="domain" description="GS beta-grasp" evidence="7">
    <location>
        <begin position="19"/>
        <end position="115"/>
    </location>
</feature>
<evidence type="ECO:0000256" key="4">
    <source>
        <dbReference type="ARBA" id="ARBA00022840"/>
    </source>
</evidence>
<dbReference type="PROSITE" id="PS51986">
    <property type="entry name" value="GS_BETA_GRASP"/>
    <property type="match status" value="1"/>
</dbReference>
<dbReference type="Gene3D" id="3.10.20.70">
    <property type="entry name" value="Glutamine synthetase, N-terminal domain"/>
    <property type="match status" value="1"/>
</dbReference>
<dbReference type="EMBL" id="JAHCLR010000020">
    <property type="protein sequence ID" value="MBS9534162.1"/>
    <property type="molecule type" value="Genomic_DNA"/>
</dbReference>
<protein>
    <submittedName>
        <fullName evidence="9">Glutamine synthetase</fullName>
    </submittedName>
</protein>
<evidence type="ECO:0000256" key="5">
    <source>
        <dbReference type="PROSITE-ProRule" id="PRU01330"/>
    </source>
</evidence>
<dbReference type="InterPro" id="IPR014746">
    <property type="entry name" value="Gln_synth/guanido_kin_cat_dom"/>
</dbReference>
<keyword evidence="10" id="KW-1185">Reference proteome</keyword>
<dbReference type="Gene3D" id="3.30.590.10">
    <property type="entry name" value="Glutamine synthetase/guanido kinase, catalytic domain"/>
    <property type="match status" value="1"/>
</dbReference>
<dbReference type="PANTHER" id="PTHR43785">
    <property type="entry name" value="GAMMA-GLUTAMYLPUTRESCINE SYNTHETASE"/>
    <property type="match status" value="1"/>
</dbReference>
<dbReference type="InterPro" id="IPR036651">
    <property type="entry name" value="Gln_synt_N_sf"/>
</dbReference>
<dbReference type="InterPro" id="IPR008146">
    <property type="entry name" value="Gln_synth_cat_dom"/>
</dbReference>
<evidence type="ECO:0000256" key="2">
    <source>
        <dbReference type="ARBA" id="ARBA00022598"/>
    </source>
</evidence>
<proteinExistence type="inferred from homology"/>